<dbReference type="EMBL" id="JACGWX010000006">
    <property type="protein sequence ID" value="MBA8848700.1"/>
    <property type="molecule type" value="Genomic_DNA"/>
</dbReference>
<accession>A0A839EAD3</accession>
<organism evidence="2 3">
    <name type="scientific">Microcella alkalica</name>
    <dbReference type="NCBI Taxonomy" id="355930"/>
    <lineage>
        <taxon>Bacteria</taxon>
        <taxon>Bacillati</taxon>
        <taxon>Actinomycetota</taxon>
        <taxon>Actinomycetes</taxon>
        <taxon>Micrococcales</taxon>
        <taxon>Microbacteriaceae</taxon>
        <taxon>Microcella</taxon>
    </lineage>
</organism>
<dbReference type="PROSITE" id="PS50943">
    <property type="entry name" value="HTH_CROC1"/>
    <property type="match status" value="1"/>
</dbReference>
<dbReference type="InterPro" id="IPR010982">
    <property type="entry name" value="Lambda_DNA-bd_dom_sf"/>
</dbReference>
<comment type="caution">
    <text evidence="2">The sequence shown here is derived from an EMBL/GenBank/DDBJ whole genome shotgun (WGS) entry which is preliminary data.</text>
</comment>
<dbReference type="Proteomes" id="UP000585905">
    <property type="component" value="Unassembled WGS sequence"/>
</dbReference>
<dbReference type="GO" id="GO:0003677">
    <property type="term" value="F:DNA binding"/>
    <property type="evidence" value="ECO:0007669"/>
    <property type="project" value="InterPro"/>
</dbReference>
<keyword evidence="3" id="KW-1185">Reference proteome</keyword>
<dbReference type="CDD" id="cd00093">
    <property type="entry name" value="HTH_XRE"/>
    <property type="match status" value="1"/>
</dbReference>
<evidence type="ECO:0000259" key="1">
    <source>
        <dbReference type="PROSITE" id="PS50943"/>
    </source>
</evidence>
<feature type="domain" description="HTH cro/C1-type" evidence="1">
    <location>
        <begin position="39"/>
        <end position="94"/>
    </location>
</feature>
<dbReference type="InterPro" id="IPR001387">
    <property type="entry name" value="Cro/C1-type_HTH"/>
</dbReference>
<evidence type="ECO:0000313" key="3">
    <source>
        <dbReference type="Proteomes" id="UP000585905"/>
    </source>
</evidence>
<dbReference type="SUPFAM" id="SSF47413">
    <property type="entry name" value="lambda repressor-like DNA-binding domains"/>
    <property type="match status" value="1"/>
</dbReference>
<dbReference type="SMART" id="SM00530">
    <property type="entry name" value="HTH_XRE"/>
    <property type="match status" value="1"/>
</dbReference>
<name>A0A839EAD3_9MICO</name>
<reference evidence="2 3" key="1">
    <citation type="submission" date="2020-07" db="EMBL/GenBank/DDBJ databases">
        <title>Sequencing the genomes of 1000 actinobacteria strains.</title>
        <authorList>
            <person name="Klenk H.-P."/>
        </authorList>
    </citation>
    <scope>NUCLEOTIDE SEQUENCE [LARGE SCALE GENOMIC DNA]</scope>
    <source>
        <strain evidence="2 3">DSM 19663</strain>
    </source>
</reference>
<dbReference type="RefSeq" id="WP_182491468.1">
    <property type="nucleotide sequence ID" value="NZ_BAAAOV010000011.1"/>
</dbReference>
<sequence>MEGMMANYSRWEDVKQRRGAVGDEVRGEVEQDLALGQLIYDLRTSAGLSQRELAARMKTTQSVISRLEEGGGARNRIDTLARLATALGRHLVLSFPEKVSAHTADSVQVT</sequence>
<evidence type="ECO:0000313" key="2">
    <source>
        <dbReference type="EMBL" id="MBA8848700.1"/>
    </source>
</evidence>
<dbReference type="Pfam" id="PF01381">
    <property type="entry name" value="HTH_3"/>
    <property type="match status" value="1"/>
</dbReference>
<proteinExistence type="predicted"/>
<dbReference type="Gene3D" id="1.10.260.40">
    <property type="entry name" value="lambda repressor-like DNA-binding domains"/>
    <property type="match status" value="1"/>
</dbReference>
<dbReference type="AlphaFoldDB" id="A0A839EAD3"/>
<protein>
    <submittedName>
        <fullName evidence="2">Ribosome-binding protein aMBF1 (Putative translation factor)</fullName>
    </submittedName>
</protein>
<gene>
    <name evidence="2" type="ORF">FHX53_002310</name>
</gene>